<gene>
    <name evidence="2" type="ORF">CYMTET_52410</name>
</gene>
<feature type="signal peptide" evidence="1">
    <location>
        <begin position="1"/>
        <end position="21"/>
    </location>
</feature>
<name>A0AAE0BKW5_9CHLO</name>
<keyword evidence="3" id="KW-1185">Reference proteome</keyword>
<reference evidence="2 3" key="1">
    <citation type="journal article" date="2015" name="Genome Biol. Evol.">
        <title>Comparative Genomics of a Bacterivorous Green Alga Reveals Evolutionary Causalities and Consequences of Phago-Mixotrophic Mode of Nutrition.</title>
        <authorList>
            <person name="Burns J.A."/>
            <person name="Paasch A."/>
            <person name="Narechania A."/>
            <person name="Kim E."/>
        </authorList>
    </citation>
    <scope>NUCLEOTIDE SEQUENCE [LARGE SCALE GENOMIC DNA]</scope>
    <source>
        <strain evidence="2 3">PLY_AMNH</strain>
    </source>
</reference>
<sequence>MLRGNGLLLLVCFLCVWGCSARTLDELDSSVKPPMGECHRKVLESFADLRNETCSENEDKESCITKLLNSADSAKSARASLVPACSTSESGALSLGDNPCNDALQPAFDELHHTVDIIRAATKVCRLRFHNVSACLSDIYLAEKSLAQVATDLEQALPVCGLGNHQCAIDISTAIEDITGAESDVALAAKDCANNPVKCEDDIINALKEATAGVLEIGSAIKDCLVTPPSSV</sequence>
<accession>A0AAE0BKW5</accession>
<organism evidence="2 3">
    <name type="scientific">Cymbomonas tetramitiformis</name>
    <dbReference type="NCBI Taxonomy" id="36881"/>
    <lineage>
        <taxon>Eukaryota</taxon>
        <taxon>Viridiplantae</taxon>
        <taxon>Chlorophyta</taxon>
        <taxon>Pyramimonadophyceae</taxon>
        <taxon>Pyramimonadales</taxon>
        <taxon>Pyramimonadaceae</taxon>
        <taxon>Cymbomonas</taxon>
    </lineage>
</organism>
<dbReference type="Proteomes" id="UP001190700">
    <property type="component" value="Unassembled WGS sequence"/>
</dbReference>
<evidence type="ECO:0000313" key="2">
    <source>
        <dbReference type="EMBL" id="KAK3237522.1"/>
    </source>
</evidence>
<dbReference type="EMBL" id="LGRX02034551">
    <property type="protein sequence ID" value="KAK3237522.1"/>
    <property type="molecule type" value="Genomic_DNA"/>
</dbReference>
<feature type="chain" id="PRO_5042126551" evidence="1">
    <location>
        <begin position="22"/>
        <end position="232"/>
    </location>
</feature>
<comment type="caution">
    <text evidence="2">The sequence shown here is derived from an EMBL/GenBank/DDBJ whole genome shotgun (WGS) entry which is preliminary data.</text>
</comment>
<evidence type="ECO:0000256" key="1">
    <source>
        <dbReference type="SAM" id="SignalP"/>
    </source>
</evidence>
<keyword evidence="1" id="KW-0732">Signal</keyword>
<dbReference type="AlphaFoldDB" id="A0AAE0BKW5"/>
<evidence type="ECO:0000313" key="3">
    <source>
        <dbReference type="Proteomes" id="UP001190700"/>
    </source>
</evidence>
<proteinExistence type="predicted"/>
<protein>
    <submittedName>
        <fullName evidence="2">Uncharacterized protein</fullName>
    </submittedName>
</protein>